<reference evidence="7" key="1">
    <citation type="journal article" date="2014" name="Genome Announc.">
        <title>Draft genome sequence of the formaldehyde-resistant fungus Byssochlamys spectabilis No. 5 (anamorph Paecilomyces variotii No. 5) (NBRC109023).</title>
        <authorList>
            <person name="Oka T."/>
            <person name="Ekino K."/>
            <person name="Fukuda K."/>
            <person name="Nomura Y."/>
        </authorList>
    </citation>
    <scope>NUCLEOTIDE SEQUENCE [LARGE SCALE GENOMIC DNA]</scope>
    <source>
        <strain evidence="7">No. 5 / NBRC 109023</strain>
    </source>
</reference>
<evidence type="ECO:0000313" key="6">
    <source>
        <dbReference type="EMBL" id="GAE00236.1"/>
    </source>
</evidence>
<dbReference type="HOGENOM" id="CLU_011455_4_0_1"/>
<evidence type="ECO:0000313" key="7">
    <source>
        <dbReference type="Proteomes" id="UP000018001"/>
    </source>
</evidence>
<comment type="caution">
    <text evidence="6">The sequence shown here is derived from an EMBL/GenBank/DDBJ whole genome shotgun (WGS) entry which is preliminary data.</text>
</comment>
<dbReference type="AlphaFoldDB" id="V5I676"/>
<protein>
    <recommendedName>
        <fullName evidence="8">Transcription factor domain-containing protein</fullName>
    </recommendedName>
</protein>
<dbReference type="PANTHER" id="PTHR31845">
    <property type="entry name" value="FINGER DOMAIN PROTEIN, PUTATIVE-RELATED"/>
    <property type="match status" value="1"/>
</dbReference>
<comment type="subcellular location">
    <subcellularLocation>
        <location evidence="1">Nucleus</location>
    </subcellularLocation>
</comment>
<dbReference type="Proteomes" id="UP000018001">
    <property type="component" value="Unassembled WGS sequence"/>
</dbReference>
<keyword evidence="4" id="KW-0804">Transcription</keyword>
<organism evidence="6 7">
    <name type="scientific">Byssochlamys spectabilis (strain No. 5 / NBRC 109023)</name>
    <name type="common">Paecilomyces variotii</name>
    <dbReference type="NCBI Taxonomy" id="1356009"/>
    <lineage>
        <taxon>Eukaryota</taxon>
        <taxon>Fungi</taxon>
        <taxon>Dikarya</taxon>
        <taxon>Ascomycota</taxon>
        <taxon>Pezizomycotina</taxon>
        <taxon>Eurotiomycetes</taxon>
        <taxon>Eurotiomycetidae</taxon>
        <taxon>Eurotiales</taxon>
        <taxon>Thermoascaceae</taxon>
        <taxon>Paecilomyces</taxon>
    </lineage>
</organism>
<name>V5I676_BYSSN</name>
<evidence type="ECO:0000256" key="2">
    <source>
        <dbReference type="ARBA" id="ARBA00023015"/>
    </source>
</evidence>
<evidence type="ECO:0008006" key="8">
    <source>
        <dbReference type="Google" id="ProtNLM"/>
    </source>
</evidence>
<dbReference type="GO" id="GO:0005634">
    <property type="term" value="C:nucleus"/>
    <property type="evidence" value="ECO:0007669"/>
    <property type="project" value="UniProtKB-SubCell"/>
</dbReference>
<dbReference type="InterPro" id="IPR051089">
    <property type="entry name" value="prtT"/>
</dbReference>
<evidence type="ECO:0000256" key="1">
    <source>
        <dbReference type="ARBA" id="ARBA00004123"/>
    </source>
</evidence>
<sequence>MGHDCALDTSFQRINKREKLEELEKEVRHLRSSISTSRPVLNIPTPNESFNADVSSSVEHGSPLIAEEFVLQDISRASVDNSTPARAVRLQTPDESATLAQPEPSSAPRNFEYLHFTGSQIDTLFEIFFHRYHPYAPLLDPAVSPDEYYSSSPLLFWVVISIASRRFSEEPGLLVNLTGPLKKLLWNAISNPPHTWHIVQAILLVCLWPFPTSSMSSDVTSILVSTAQTIAVRLGLHRPEAIQEFSRTKRQLSPDELKETARTWATCYIAAQTTSSTDGQIWLSSDWMIDRLCDRDNIDMIPISLKHQLMISRFSARVCQFMSGHPHDPTGLPRSGETISLLALLEREYTELCSSISGHILAENKVLLNGAGLQLYAFYLLETCDSDSRKRALLRSYNMSIETISSLAHLDTTSDAMQYGPVSFFRIIFLASIFILKLTYSNLNSFLDMENGKRSFTSAIFLTHKASIEDNDLPGRASKILTQLWGAQARNGQRNKQPGLKLKTRLAASLVHDSLWIWREEFGGQRSTENASPVELRGPNTYVQYPSSNSQVAANISDGLSLEDVVDAEMLALLPFSLGADGFLDVQ</sequence>
<gene>
    <name evidence="6" type="ORF">PVAR5_8975</name>
</gene>
<dbReference type="GO" id="GO:0000976">
    <property type="term" value="F:transcription cis-regulatory region binding"/>
    <property type="evidence" value="ECO:0007669"/>
    <property type="project" value="TreeGrafter"/>
</dbReference>
<keyword evidence="3" id="KW-0238">DNA-binding</keyword>
<dbReference type="OrthoDB" id="3163292at2759"/>
<evidence type="ECO:0000256" key="3">
    <source>
        <dbReference type="ARBA" id="ARBA00023125"/>
    </source>
</evidence>
<dbReference type="InParanoid" id="V5I676"/>
<dbReference type="PANTHER" id="PTHR31845:SF21">
    <property type="entry name" value="REGULATORY PROTEIN LEU3"/>
    <property type="match status" value="1"/>
</dbReference>
<dbReference type="CDD" id="cd12148">
    <property type="entry name" value="fungal_TF_MHR"/>
    <property type="match status" value="1"/>
</dbReference>
<dbReference type="EMBL" id="BAUL01000397">
    <property type="protein sequence ID" value="GAE00236.1"/>
    <property type="molecule type" value="Genomic_DNA"/>
</dbReference>
<dbReference type="GO" id="GO:0000981">
    <property type="term" value="F:DNA-binding transcription factor activity, RNA polymerase II-specific"/>
    <property type="evidence" value="ECO:0007669"/>
    <property type="project" value="TreeGrafter"/>
</dbReference>
<keyword evidence="7" id="KW-1185">Reference proteome</keyword>
<dbReference type="FunCoup" id="V5I676">
    <property type="interactions" value="386"/>
</dbReference>
<evidence type="ECO:0000256" key="5">
    <source>
        <dbReference type="ARBA" id="ARBA00023242"/>
    </source>
</evidence>
<evidence type="ECO:0000256" key="4">
    <source>
        <dbReference type="ARBA" id="ARBA00023163"/>
    </source>
</evidence>
<accession>V5I676</accession>
<proteinExistence type="predicted"/>
<dbReference type="eggNOG" id="ENOG502QPVP">
    <property type="taxonomic scope" value="Eukaryota"/>
</dbReference>
<keyword evidence="2" id="KW-0805">Transcription regulation</keyword>
<keyword evidence="5" id="KW-0539">Nucleus</keyword>